<feature type="active site" evidence="9">
    <location>
        <position position="129"/>
    </location>
</feature>
<comment type="similarity">
    <text evidence="1 9">Belongs to the GHMP kinase family. IspE subfamily.</text>
</comment>
<feature type="domain" description="GHMP kinase N-terminal" evidence="10">
    <location>
        <begin position="70"/>
        <end position="119"/>
    </location>
</feature>
<keyword evidence="7 9" id="KW-0067">ATP-binding</keyword>
<evidence type="ECO:0000256" key="8">
    <source>
        <dbReference type="ARBA" id="ARBA00032554"/>
    </source>
</evidence>
<evidence type="ECO:0000256" key="6">
    <source>
        <dbReference type="ARBA" id="ARBA00022777"/>
    </source>
</evidence>
<dbReference type="InterPro" id="IPR006204">
    <property type="entry name" value="GHMP_kinase_N_dom"/>
</dbReference>
<feature type="domain" description="GHMP kinase C-terminal" evidence="11">
    <location>
        <begin position="213"/>
        <end position="259"/>
    </location>
</feature>
<dbReference type="SUPFAM" id="SSF54211">
    <property type="entry name" value="Ribosomal protein S5 domain 2-like"/>
    <property type="match status" value="1"/>
</dbReference>
<feature type="active site" evidence="9">
    <location>
        <position position="10"/>
    </location>
</feature>
<dbReference type="EC" id="2.7.1.148" evidence="2 9"/>
<dbReference type="AlphaFoldDB" id="A0A4R8M8H2"/>
<keyword evidence="6 9" id="KW-0418">Kinase</keyword>
<organism evidence="12 13">
    <name type="scientific">Aminivibrio pyruvatiphilus</name>
    <dbReference type="NCBI Taxonomy" id="1005740"/>
    <lineage>
        <taxon>Bacteria</taxon>
        <taxon>Thermotogati</taxon>
        <taxon>Synergistota</taxon>
        <taxon>Synergistia</taxon>
        <taxon>Synergistales</taxon>
        <taxon>Aminobacteriaceae</taxon>
        <taxon>Aminivibrio</taxon>
    </lineage>
</organism>
<evidence type="ECO:0000256" key="9">
    <source>
        <dbReference type="HAMAP-Rule" id="MF_00061"/>
    </source>
</evidence>
<accession>A0A4R8M8H2</accession>
<name>A0A4R8M8H2_9BACT</name>
<keyword evidence="13" id="KW-1185">Reference proteome</keyword>
<dbReference type="SUPFAM" id="SSF55060">
    <property type="entry name" value="GHMP Kinase, C-terminal domain"/>
    <property type="match status" value="1"/>
</dbReference>
<dbReference type="GO" id="GO:0050515">
    <property type="term" value="F:4-(cytidine 5'-diphospho)-2-C-methyl-D-erythritol kinase activity"/>
    <property type="evidence" value="ECO:0007669"/>
    <property type="project" value="UniProtKB-UniRule"/>
</dbReference>
<gene>
    <name evidence="9" type="primary">ispE</name>
    <name evidence="12" type="ORF">C8D99_10460</name>
</gene>
<evidence type="ECO:0000256" key="7">
    <source>
        <dbReference type="ARBA" id="ARBA00022840"/>
    </source>
</evidence>
<evidence type="ECO:0000256" key="4">
    <source>
        <dbReference type="ARBA" id="ARBA00022679"/>
    </source>
</evidence>
<dbReference type="PIRSF" id="PIRSF010376">
    <property type="entry name" value="IspE"/>
    <property type="match status" value="1"/>
</dbReference>
<protein>
    <recommendedName>
        <fullName evidence="3 9">4-diphosphocytidyl-2-C-methyl-D-erythritol kinase</fullName>
        <shortName evidence="9">CMK</shortName>
        <ecNumber evidence="2 9">2.7.1.148</ecNumber>
    </recommendedName>
    <alternativeName>
        <fullName evidence="8 9">4-(cytidine-5'-diphospho)-2-C-methyl-D-erythritol kinase</fullName>
    </alternativeName>
</protein>
<sequence length="283" mass="30895">MSFFVHSDAKINISLRITGKRSDGYHELRSVFLRLSSVESLTITPQYDHNVRNSLSVYGETVPGRNILEEVLTAAGQTMDLPPLHINLVKNIPPGSGLGGGSGNAAALLSWLQRMSGRNNPGPGEFGSDVPFLFSDAEWAVVSGRGDNIMPVSSPPETPAVLVAVPSWEMSTKRAFSLLENTYGGRFPLNAGEAEKETEDILGALRAQRHVGLLPNDFLPVLRTLHPRYSDLFSAFGEYGATGWGITGSGSACFGLFYEKSGLGCFFRDMTKYDWIRKIFCLE</sequence>
<dbReference type="Pfam" id="PF00288">
    <property type="entry name" value="GHMP_kinases_N"/>
    <property type="match status" value="1"/>
</dbReference>
<dbReference type="OrthoDB" id="4997at2"/>
<dbReference type="PANTHER" id="PTHR43527:SF2">
    <property type="entry name" value="4-DIPHOSPHOCYTIDYL-2-C-METHYL-D-ERYTHRITOL KINASE, CHLOROPLASTIC"/>
    <property type="match status" value="1"/>
</dbReference>
<dbReference type="Gene3D" id="3.30.70.890">
    <property type="entry name" value="GHMP kinase, C-terminal domain"/>
    <property type="match status" value="1"/>
</dbReference>
<dbReference type="EMBL" id="SORI01000004">
    <property type="protein sequence ID" value="TDY61820.1"/>
    <property type="molecule type" value="Genomic_DNA"/>
</dbReference>
<evidence type="ECO:0000259" key="10">
    <source>
        <dbReference type="Pfam" id="PF00288"/>
    </source>
</evidence>
<dbReference type="InterPro" id="IPR013750">
    <property type="entry name" value="GHMP_kinase_C_dom"/>
</dbReference>
<keyword evidence="5 9" id="KW-0547">Nucleotide-binding</keyword>
<evidence type="ECO:0000313" key="12">
    <source>
        <dbReference type="EMBL" id="TDY61820.1"/>
    </source>
</evidence>
<comment type="function">
    <text evidence="9">Catalyzes the phosphorylation of the position 2 hydroxy group of 4-diphosphocytidyl-2C-methyl-D-erythritol.</text>
</comment>
<comment type="pathway">
    <text evidence="9">Isoprenoid biosynthesis; isopentenyl diphosphate biosynthesis via DXP pathway; isopentenyl diphosphate from 1-deoxy-D-xylulose 5-phosphate: step 3/6.</text>
</comment>
<dbReference type="HAMAP" id="MF_00061">
    <property type="entry name" value="IspE"/>
    <property type="match status" value="1"/>
</dbReference>
<dbReference type="InterPro" id="IPR036554">
    <property type="entry name" value="GHMP_kinase_C_sf"/>
</dbReference>
<dbReference type="GO" id="GO:0016114">
    <property type="term" value="P:terpenoid biosynthetic process"/>
    <property type="evidence" value="ECO:0007669"/>
    <property type="project" value="InterPro"/>
</dbReference>
<evidence type="ECO:0000256" key="5">
    <source>
        <dbReference type="ARBA" id="ARBA00022741"/>
    </source>
</evidence>
<dbReference type="GO" id="GO:0005524">
    <property type="term" value="F:ATP binding"/>
    <property type="evidence" value="ECO:0007669"/>
    <property type="project" value="UniProtKB-UniRule"/>
</dbReference>
<comment type="caution">
    <text evidence="12">The sequence shown here is derived from an EMBL/GenBank/DDBJ whole genome shotgun (WGS) entry which is preliminary data.</text>
</comment>
<keyword evidence="9" id="KW-0414">Isoprene biosynthesis</keyword>
<comment type="catalytic activity">
    <reaction evidence="9">
        <text>4-CDP-2-C-methyl-D-erythritol + ATP = 4-CDP-2-C-methyl-D-erythritol 2-phosphate + ADP + H(+)</text>
        <dbReference type="Rhea" id="RHEA:18437"/>
        <dbReference type="ChEBI" id="CHEBI:15378"/>
        <dbReference type="ChEBI" id="CHEBI:30616"/>
        <dbReference type="ChEBI" id="CHEBI:57823"/>
        <dbReference type="ChEBI" id="CHEBI:57919"/>
        <dbReference type="ChEBI" id="CHEBI:456216"/>
        <dbReference type="EC" id="2.7.1.148"/>
    </reaction>
</comment>
<evidence type="ECO:0000256" key="1">
    <source>
        <dbReference type="ARBA" id="ARBA00009684"/>
    </source>
</evidence>
<dbReference type="InterPro" id="IPR020568">
    <property type="entry name" value="Ribosomal_Su5_D2-typ_SF"/>
</dbReference>
<dbReference type="Proteomes" id="UP000295066">
    <property type="component" value="Unassembled WGS sequence"/>
</dbReference>
<evidence type="ECO:0000256" key="2">
    <source>
        <dbReference type="ARBA" id="ARBA00012052"/>
    </source>
</evidence>
<dbReference type="InterPro" id="IPR004424">
    <property type="entry name" value="IspE"/>
</dbReference>
<dbReference type="Pfam" id="PF08544">
    <property type="entry name" value="GHMP_kinases_C"/>
    <property type="match status" value="1"/>
</dbReference>
<dbReference type="Gene3D" id="3.30.230.10">
    <property type="match status" value="1"/>
</dbReference>
<dbReference type="InterPro" id="IPR014721">
    <property type="entry name" value="Ribsml_uS5_D2-typ_fold_subgr"/>
</dbReference>
<keyword evidence="4 9" id="KW-0808">Transferase</keyword>
<reference evidence="12 13" key="1">
    <citation type="submission" date="2019-03" db="EMBL/GenBank/DDBJ databases">
        <title>Genomic Encyclopedia of Type Strains, Phase IV (KMG-IV): sequencing the most valuable type-strain genomes for metagenomic binning, comparative biology and taxonomic classification.</title>
        <authorList>
            <person name="Goeker M."/>
        </authorList>
    </citation>
    <scope>NUCLEOTIDE SEQUENCE [LARGE SCALE GENOMIC DNA]</scope>
    <source>
        <strain evidence="12 13">DSM 25964</strain>
    </source>
</reference>
<proteinExistence type="inferred from homology"/>
<dbReference type="GO" id="GO:0019288">
    <property type="term" value="P:isopentenyl diphosphate biosynthetic process, methylerythritol 4-phosphate pathway"/>
    <property type="evidence" value="ECO:0007669"/>
    <property type="project" value="UniProtKB-UniRule"/>
</dbReference>
<evidence type="ECO:0000259" key="11">
    <source>
        <dbReference type="Pfam" id="PF08544"/>
    </source>
</evidence>
<dbReference type="PANTHER" id="PTHR43527">
    <property type="entry name" value="4-DIPHOSPHOCYTIDYL-2-C-METHYL-D-ERYTHRITOL KINASE, CHLOROPLASTIC"/>
    <property type="match status" value="1"/>
</dbReference>
<evidence type="ECO:0000256" key="3">
    <source>
        <dbReference type="ARBA" id="ARBA00017473"/>
    </source>
</evidence>
<feature type="binding site" evidence="9">
    <location>
        <begin position="93"/>
        <end position="103"/>
    </location>
    <ligand>
        <name>ATP</name>
        <dbReference type="ChEBI" id="CHEBI:30616"/>
    </ligand>
</feature>
<dbReference type="UniPathway" id="UPA00056">
    <property type="reaction ID" value="UER00094"/>
</dbReference>
<evidence type="ECO:0000313" key="13">
    <source>
        <dbReference type="Proteomes" id="UP000295066"/>
    </source>
</evidence>